<dbReference type="STRING" id="931089.CDES_07655"/>
<evidence type="ECO:0000313" key="3">
    <source>
        <dbReference type="Proteomes" id="UP000068067"/>
    </source>
</evidence>
<dbReference type="KEGG" id="cdx:CDES_07655"/>
<evidence type="ECO:0000313" key="2">
    <source>
        <dbReference type="EMBL" id="ALC05940.1"/>
    </source>
</evidence>
<dbReference type="Proteomes" id="UP000068067">
    <property type="component" value="Chromosome"/>
</dbReference>
<dbReference type="AlphaFoldDB" id="A0A0M4CG87"/>
<keyword evidence="3" id="KW-1185">Reference proteome</keyword>
<dbReference type="EMBL" id="CP009220">
    <property type="protein sequence ID" value="ALC05940.1"/>
    <property type="molecule type" value="Genomic_DNA"/>
</dbReference>
<dbReference type="PATRIC" id="fig|931089.4.peg.1546"/>
<protein>
    <submittedName>
        <fullName evidence="2">Uncharacterized protein</fullName>
    </submittedName>
</protein>
<sequence length="83" mass="9851">MNFSTLFTKWFNEEFMPAMRKLVREVAEAMAKIEELLEETADPESSRVDRRLVTRPVDHTRAHVTHTSSKPPHNTRLYRRRTP</sequence>
<gene>
    <name evidence="2" type="ORF">CDES_07655</name>
</gene>
<evidence type="ECO:0000256" key="1">
    <source>
        <dbReference type="SAM" id="MobiDB-lite"/>
    </source>
</evidence>
<dbReference type="RefSeq" id="WP_053544943.1">
    <property type="nucleotide sequence ID" value="NZ_CP009220.1"/>
</dbReference>
<feature type="region of interest" description="Disordered" evidence="1">
    <location>
        <begin position="56"/>
        <end position="83"/>
    </location>
</feature>
<organism evidence="2 3">
    <name type="scientific">Corynebacterium deserti GIMN1.010</name>
    <dbReference type="NCBI Taxonomy" id="931089"/>
    <lineage>
        <taxon>Bacteria</taxon>
        <taxon>Bacillati</taxon>
        <taxon>Actinomycetota</taxon>
        <taxon>Actinomycetes</taxon>
        <taxon>Mycobacteriales</taxon>
        <taxon>Corynebacteriaceae</taxon>
        <taxon>Corynebacterium</taxon>
    </lineage>
</organism>
<name>A0A0M4CG87_9CORY</name>
<proteinExistence type="predicted"/>
<accession>A0A0M4CG87</accession>
<reference evidence="2 3" key="1">
    <citation type="submission" date="2014-08" db="EMBL/GenBank/DDBJ databases">
        <title>Complete genome sequence of Corynebacterium deserti GIMN1.010 (=DSM 45689), isolated from desert sand in western China.</title>
        <authorList>
            <person name="Ruckert C."/>
            <person name="Albersmeier A."/>
            <person name="Kalinowski J."/>
        </authorList>
    </citation>
    <scope>NUCLEOTIDE SEQUENCE [LARGE SCALE GENOMIC DNA]</scope>
    <source>
        <strain evidence="2 3">GIMN1.010</strain>
    </source>
</reference>